<keyword evidence="1" id="KW-0732">Signal</keyword>
<proteinExistence type="predicted"/>
<sequence length="233" mass="24350">MTFRFNASLMFPCVLALPLAAQSGRMPLQDAPAHTVLVDDDDGRVEIVPPAAPATAPARTFHGGSVVKAPRVSTLFLGTAWSARAHAGVMRDLNGALVAFGVSERFAAMKSFSLTAYSFPVAEEGVVPFLPQGPTVTDLALQHFLHAALAQGRLGRPSPESLVVVFLAPGQNLTLGGKAAGEAFLAYHSAYHDEAGLMRYVVVPFGASVTATAHAAEQALAAAILNPDGDGWY</sequence>
<evidence type="ECO:0000256" key="1">
    <source>
        <dbReference type="SAM" id="SignalP"/>
    </source>
</evidence>
<dbReference type="RefSeq" id="WP_285724240.1">
    <property type="nucleotide sequence ID" value="NZ_BSDD01000002.1"/>
</dbReference>
<dbReference type="Proteomes" id="UP001165089">
    <property type="component" value="Unassembled WGS sequence"/>
</dbReference>
<dbReference type="EMBL" id="BSDD01000002">
    <property type="protein sequence ID" value="GLH69984.1"/>
    <property type="molecule type" value="Genomic_DNA"/>
</dbReference>
<name>A0ABQ5Q5F1_9BACT</name>
<reference evidence="2 3" key="1">
    <citation type="journal article" date="2023" name="Antonie Van Leeuwenhoek">
        <title>Mesoterricola silvestris gen. nov., sp. nov., Mesoterricola sediminis sp. nov., Geothrix oryzae sp. nov., Geothrix edaphica sp. nov., Geothrix rubra sp. nov., and Geothrix limicola sp. nov., six novel members of Acidobacteriota isolated from soils.</title>
        <authorList>
            <person name="Itoh H."/>
            <person name="Sugisawa Y."/>
            <person name="Mise K."/>
            <person name="Xu Z."/>
            <person name="Kuniyasu M."/>
            <person name="Ushijima N."/>
            <person name="Kawano K."/>
            <person name="Kobayashi E."/>
            <person name="Shiratori Y."/>
            <person name="Masuda Y."/>
            <person name="Senoo K."/>
        </authorList>
    </citation>
    <scope>NUCLEOTIDE SEQUENCE [LARGE SCALE GENOMIC DNA]</scope>
    <source>
        <strain evidence="2 3">Red803</strain>
    </source>
</reference>
<protein>
    <submittedName>
        <fullName evidence="2">Uncharacterized protein</fullName>
    </submittedName>
</protein>
<organism evidence="2 3">
    <name type="scientific">Geothrix rubra</name>
    <dbReference type="NCBI Taxonomy" id="2927977"/>
    <lineage>
        <taxon>Bacteria</taxon>
        <taxon>Pseudomonadati</taxon>
        <taxon>Acidobacteriota</taxon>
        <taxon>Holophagae</taxon>
        <taxon>Holophagales</taxon>
        <taxon>Holophagaceae</taxon>
        <taxon>Geothrix</taxon>
    </lineage>
</organism>
<keyword evidence="3" id="KW-1185">Reference proteome</keyword>
<evidence type="ECO:0000313" key="2">
    <source>
        <dbReference type="EMBL" id="GLH69984.1"/>
    </source>
</evidence>
<comment type="caution">
    <text evidence="2">The sequence shown here is derived from an EMBL/GenBank/DDBJ whole genome shotgun (WGS) entry which is preliminary data.</text>
</comment>
<feature type="chain" id="PRO_5045435190" evidence="1">
    <location>
        <begin position="17"/>
        <end position="233"/>
    </location>
</feature>
<gene>
    <name evidence="2" type="ORF">GETHPA_15170</name>
</gene>
<accession>A0ABQ5Q5F1</accession>
<feature type="signal peptide" evidence="1">
    <location>
        <begin position="1"/>
        <end position="16"/>
    </location>
</feature>
<evidence type="ECO:0000313" key="3">
    <source>
        <dbReference type="Proteomes" id="UP001165089"/>
    </source>
</evidence>